<protein>
    <recommendedName>
        <fullName evidence="3">DUF1015 domain-containing protein</fullName>
    </recommendedName>
</protein>
<dbReference type="RefSeq" id="WP_013011550.1">
    <property type="nucleotide sequence ID" value="NC_013943.1"/>
</dbReference>
<dbReference type="AlphaFoldDB" id="D4H325"/>
<organism evidence="1 2">
    <name type="scientific">Denitrovibrio acetiphilus (strain DSM 12809 / NBRC 114555 / N2460)</name>
    <dbReference type="NCBI Taxonomy" id="522772"/>
    <lineage>
        <taxon>Bacteria</taxon>
        <taxon>Pseudomonadati</taxon>
        <taxon>Deferribacterota</taxon>
        <taxon>Deferribacteres</taxon>
        <taxon>Deferribacterales</taxon>
        <taxon>Geovibrionaceae</taxon>
        <taxon>Denitrovibrio</taxon>
    </lineage>
</organism>
<evidence type="ECO:0000313" key="2">
    <source>
        <dbReference type="Proteomes" id="UP000002012"/>
    </source>
</evidence>
<dbReference type="PANTHER" id="PTHR36454">
    <property type="entry name" value="LMO2823 PROTEIN"/>
    <property type="match status" value="1"/>
</dbReference>
<dbReference type="InParanoid" id="D4H325"/>
<name>D4H325_DENA2</name>
<dbReference type="EMBL" id="CP001968">
    <property type="protein sequence ID" value="ADD69048.1"/>
    <property type="molecule type" value="Genomic_DNA"/>
</dbReference>
<dbReference type="InterPro" id="IPR008323">
    <property type="entry name" value="UCP033563"/>
</dbReference>
<accession>D4H325</accession>
<proteinExistence type="predicted"/>
<gene>
    <name evidence="1" type="ordered locus">Dacet_2286</name>
</gene>
<dbReference type="OrthoDB" id="9781616at2"/>
<keyword evidence="2" id="KW-1185">Reference proteome</keyword>
<dbReference type="PaxDb" id="522772-Dacet_2286"/>
<sequence length="418" mass="47930">MSIVRPLAGVRYNLEEVLLKNVIAPPYDVISPEMKEKLKAKCPHNVVTMDLPDGQEDKYANAAKIYKDLLDKGILKKDKKSCFYVYEQIYEFGGKEYVRTGFVGLLKLEELGKGSVYPHEKTLSGPKKDRFELMKECKTNFSQIFGLYMDKENMLNSVFNDAKKNMPASSAVDDEGVKNTLWAVNTNEAVQYIEGFMKDKAIYIADGHHRYETSLNYRDYMRELNGDVPGEEKPYDYVMMMFVNFYDEGLKIFPTHRVVDVEPAFDMAAFLEKLGTKFSVEELADEAAYNEYLSNDTNGRTMAVYFDGKFYGLKAGEEVIESLHPVYRKVDTYLLQQAIMIDMLGMSEEQILRKEGVHFVQTMDKIKDLTEDRKAVAFLLKGVDIDIVREISESGLVMPQKSTYFYPKLQTGLVINQL</sequence>
<dbReference type="Pfam" id="PF06245">
    <property type="entry name" value="DUF1015"/>
    <property type="match status" value="1"/>
</dbReference>
<dbReference type="eggNOG" id="COG4198">
    <property type="taxonomic scope" value="Bacteria"/>
</dbReference>
<dbReference type="PIRSF" id="PIRSF033563">
    <property type="entry name" value="UCP033563"/>
    <property type="match status" value="1"/>
</dbReference>
<evidence type="ECO:0008006" key="3">
    <source>
        <dbReference type="Google" id="ProtNLM"/>
    </source>
</evidence>
<dbReference type="STRING" id="522772.Dacet_2286"/>
<dbReference type="PANTHER" id="PTHR36454:SF1">
    <property type="entry name" value="DUF1015 DOMAIN-CONTAINING PROTEIN"/>
    <property type="match status" value="1"/>
</dbReference>
<evidence type="ECO:0000313" key="1">
    <source>
        <dbReference type="EMBL" id="ADD69048.1"/>
    </source>
</evidence>
<dbReference type="Proteomes" id="UP000002012">
    <property type="component" value="Chromosome"/>
</dbReference>
<dbReference type="KEGG" id="dap:Dacet_2286"/>
<reference evidence="1 2" key="1">
    <citation type="journal article" date="2010" name="Stand. Genomic Sci.">
        <title>Complete genome sequence of Denitrovibrio acetiphilus type strain (N2460).</title>
        <authorList>
            <person name="Kiss H."/>
            <person name="Lang E."/>
            <person name="Lapidus A."/>
            <person name="Copeland A."/>
            <person name="Nolan M."/>
            <person name="Glavina Del Rio T."/>
            <person name="Chen F."/>
            <person name="Lucas S."/>
            <person name="Tice H."/>
            <person name="Cheng J.F."/>
            <person name="Han C."/>
            <person name="Goodwin L."/>
            <person name="Pitluck S."/>
            <person name="Liolios K."/>
            <person name="Pati A."/>
            <person name="Ivanova N."/>
            <person name="Mavromatis K."/>
            <person name="Chen A."/>
            <person name="Palaniappan K."/>
            <person name="Land M."/>
            <person name="Hauser L."/>
            <person name="Chang Y.J."/>
            <person name="Jeffries C.D."/>
            <person name="Detter J.C."/>
            <person name="Brettin T."/>
            <person name="Spring S."/>
            <person name="Rohde M."/>
            <person name="Goker M."/>
            <person name="Woyke T."/>
            <person name="Bristow J."/>
            <person name="Eisen J.A."/>
            <person name="Markowitz V."/>
            <person name="Hugenholtz P."/>
            <person name="Kyrpides N.C."/>
            <person name="Klenk H.P."/>
        </authorList>
    </citation>
    <scope>NUCLEOTIDE SEQUENCE [LARGE SCALE GENOMIC DNA]</scope>
    <source>
        <strain evidence="2">DSM 12809 / NBRC 114555 / N2460</strain>
    </source>
</reference>
<dbReference type="HOGENOM" id="CLU_031277_2_0_0"/>